<evidence type="ECO:0008006" key="3">
    <source>
        <dbReference type="Google" id="ProtNLM"/>
    </source>
</evidence>
<dbReference type="PROSITE" id="PS51257">
    <property type="entry name" value="PROKAR_LIPOPROTEIN"/>
    <property type="match status" value="1"/>
</dbReference>
<evidence type="ECO:0000313" key="1">
    <source>
        <dbReference type="EMBL" id="SDR87986.1"/>
    </source>
</evidence>
<protein>
    <recommendedName>
        <fullName evidence="3">Lipoprotein</fullName>
    </recommendedName>
</protein>
<keyword evidence="2" id="KW-1185">Reference proteome</keyword>
<dbReference type="AlphaFoldDB" id="A0A1H1MMP1"/>
<accession>A0A1H1MMP1</accession>
<dbReference type="Proteomes" id="UP000243207">
    <property type="component" value="Chromosome I"/>
</dbReference>
<sequence>MRKLIALCALMTAGCAQQPQPPLPDDRARVEFDTAPMDQLSAYRLDGELVDGIHFPDLRPGTHELQVRFRYEMPGGAGGGGTMGEPQYRTCILGLTYDQFQPGETYVFSAERLGWQSVGSLKSSRGEKLTSAQTIRCTPGF</sequence>
<evidence type="ECO:0000313" key="2">
    <source>
        <dbReference type="Proteomes" id="UP000243207"/>
    </source>
</evidence>
<proteinExistence type="predicted"/>
<gene>
    <name evidence="1" type="ORF">SAMN05216421_0502</name>
</gene>
<reference evidence="2" key="1">
    <citation type="submission" date="2016-10" db="EMBL/GenBank/DDBJ databases">
        <authorList>
            <person name="Varghese N."/>
            <person name="Submissions S."/>
        </authorList>
    </citation>
    <scope>NUCLEOTIDE SEQUENCE [LARGE SCALE GENOMIC DNA]</scope>
    <source>
        <strain evidence="2">NRRL B-51270</strain>
    </source>
</reference>
<dbReference type="OrthoDB" id="6997359at2"/>
<name>A0A1H1MMP1_9GAMM</name>
<organism evidence="1 2">
    <name type="scientific">Halopseudomonas xinjiangensis</name>
    <dbReference type="NCBI Taxonomy" id="487184"/>
    <lineage>
        <taxon>Bacteria</taxon>
        <taxon>Pseudomonadati</taxon>
        <taxon>Pseudomonadota</taxon>
        <taxon>Gammaproteobacteria</taxon>
        <taxon>Pseudomonadales</taxon>
        <taxon>Pseudomonadaceae</taxon>
        <taxon>Halopseudomonas</taxon>
    </lineage>
</organism>
<dbReference type="EMBL" id="LT629736">
    <property type="protein sequence ID" value="SDR87986.1"/>
    <property type="molecule type" value="Genomic_DNA"/>
</dbReference>
<dbReference type="RefSeq" id="WP_093391664.1">
    <property type="nucleotide sequence ID" value="NZ_LT629736.1"/>
</dbReference>